<feature type="region of interest" description="Disordered" evidence="2">
    <location>
        <begin position="231"/>
        <end position="258"/>
    </location>
</feature>
<keyword evidence="1" id="KW-0479">Metal-binding</keyword>
<dbReference type="GO" id="GO:0008270">
    <property type="term" value="F:zinc ion binding"/>
    <property type="evidence" value="ECO:0007669"/>
    <property type="project" value="UniProtKB-KW"/>
</dbReference>
<gene>
    <name evidence="4" type="ORF">ALEPTO_LOCUS5535</name>
</gene>
<evidence type="ECO:0000259" key="3">
    <source>
        <dbReference type="PROSITE" id="PS50089"/>
    </source>
</evidence>
<organism evidence="4 5">
    <name type="scientific">Ambispora leptoticha</name>
    <dbReference type="NCBI Taxonomy" id="144679"/>
    <lineage>
        <taxon>Eukaryota</taxon>
        <taxon>Fungi</taxon>
        <taxon>Fungi incertae sedis</taxon>
        <taxon>Mucoromycota</taxon>
        <taxon>Glomeromycotina</taxon>
        <taxon>Glomeromycetes</taxon>
        <taxon>Archaeosporales</taxon>
        <taxon>Ambisporaceae</taxon>
        <taxon>Ambispora</taxon>
    </lineage>
</organism>
<dbReference type="SUPFAM" id="SSF57850">
    <property type="entry name" value="RING/U-box"/>
    <property type="match status" value="1"/>
</dbReference>
<dbReference type="Gene3D" id="3.30.40.10">
    <property type="entry name" value="Zinc/RING finger domain, C3HC4 (zinc finger)"/>
    <property type="match status" value="1"/>
</dbReference>
<dbReference type="PROSITE" id="PS50089">
    <property type="entry name" value="ZF_RING_2"/>
    <property type="match status" value="1"/>
</dbReference>
<dbReference type="InterPro" id="IPR001841">
    <property type="entry name" value="Znf_RING"/>
</dbReference>
<comment type="caution">
    <text evidence="4">The sequence shown here is derived from an EMBL/GenBank/DDBJ whole genome shotgun (WGS) entry which is preliminary data.</text>
</comment>
<dbReference type="Proteomes" id="UP000789508">
    <property type="component" value="Unassembled WGS sequence"/>
</dbReference>
<dbReference type="EMBL" id="CAJVPS010001570">
    <property type="protein sequence ID" value="CAG8543665.1"/>
    <property type="molecule type" value="Genomic_DNA"/>
</dbReference>
<dbReference type="InterPro" id="IPR013083">
    <property type="entry name" value="Znf_RING/FYVE/PHD"/>
</dbReference>
<dbReference type="OrthoDB" id="2304422at2759"/>
<feature type="non-terminal residue" evidence="4">
    <location>
        <position position="306"/>
    </location>
</feature>
<evidence type="ECO:0000313" key="4">
    <source>
        <dbReference type="EMBL" id="CAG8543665.1"/>
    </source>
</evidence>
<proteinExistence type="predicted"/>
<reference evidence="4" key="1">
    <citation type="submission" date="2021-06" db="EMBL/GenBank/DDBJ databases">
        <authorList>
            <person name="Kallberg Y."/>
            <person name="Tangrot J."/>
            <person name="Rosling A."/>
        </authorList>
    </citation>
    <scope>NUCLEOTIDE SEQUENCE</scope>
    <source>
        <strain evidence="4">FL130A</strain>
    </source>
</reference>
<keyword evidence="1" id="KW-0863">Zinc-finger</keyword>
<evidence type="ECO:0000256" key="2">
    <source>
        <dbReference type="SAM" id="MobiDB-lite"/>
    </source>
</evidence>
<accession>A0A9N9AWV1</accession>
<protein>
    <submittedName>
        <fullName evidence="4">3867_t:CDS:1</fullName>
    </submittedName>
</protein>
<name>A0A9N9AWV1_9GLOM</name>
<keyword evidence="5" id="KW-1185">Reference proteome</keyword>
<evidence type="ECO:0000256" key="1">
    <source>
        <dbReference type="PROSITE-ProRule" id="PRU00175"/>
    </source>
</evidence>
<evidence type="ECO:0000313" key="5">
    <source>
        <dbReference type="Proteomes" id="UP000789508"/>
    </source>
</evidence>
<keyword evidence="1" id="KW-0862">Zinc</keyword>
<sequence>NQEEKIEGIFVDRSPREVLLKHGLDSDDIESIPLFILPTYEIQDNDKHFAHCMAEILVRLRDYGSLLVEFSMRPQYEITREKVQAEQLSSFEMNKKKRKASEAFDDDNFDYLYGIVTTGSKLPYTIEFTEDALKEDSEGTRIEFFETIPGFLNEEVGIPTLSNCHKCNGQIFSVLLRAFTVLSCGHILYRTCIQEIIMGTEAKCPVCKLRIEIIKEEDSSEVYQRTHSNTIIIPDDQSPPPTALIQSESDEADENEIPNGSLSQSLAWLYQKVIKAEKRVTYVYQGEIWYWYYYAEGFEKRVKKKL</sequence>
<dbReference type="AlphaFoldDB" id="A0A9N9AWV1"/>
<feature type="domain" description="RING-type" evidence="3">
    <location>
        <begin position="164"/>
        <end position="208"/>
    </location>
</feature>